<dbReference type="HOGENOM" id="CLU_1494565_0_0_5"/>
<keyword evidence="1" id="KW-0378">Hydrolase</keyword>
<dbReference type="PANTHER" id="PTHR43540:SF15">
    <property type="entry name" value="BLR5631 PROTEIN"/>
    <property type="match status" value="1"/>
</dbReference>
<dbReference type="InterPro" id="IPR000868">
    <property type="entry name" value="Isochorismatase-like_dom"/>
</dbReference>
<dbReference type="EMBL" id="CP000449">
    <property type="protein sequence ID" value="ABI67212.1"/>
    <property type="molecule type" value="Genomic_DNA"/>
</dbReference>
<dbReference type="Proteomes" id="UP000001964">
    <property type="component" value="Chromosome"/>
</dbReference>
<evidence type="ECO:0000259" key="2">
    <source>
        <dbReference type="Pfam" id="PF00857"/>
    </source>
</evidence>
<dbReference type="InterPro" id="IPR036380">
    <property type="entry name" value="Isochorismatase-like_sf"/>
</dbReference>
<dbReference type="eggNOG" id="COG1335">
    <property type="taxonomic scope" value="Bacteria"/>
</dbReference>
<dbReference type="Gene3D" id="3.40.50.850">
    <property type="entry name" value="Isochorismatase-like"/>
    <property type="match status" value="1"/>
</dbReference>
<gene>
    <name evidence="3" type="ordered locus">Mmar10_2931</name>
</gene>
<keyword evidence="4" id="KW-1185">Reference proteome</keyword>
<dbReference type="OrthoDB" id="8219968at2"/>
<evidence type="ECO:0000313" key="3">
    <source>
        <dbReference type="EMBL" id="ABI67212.1"/>
    </source>
</evidence>
<sequence length="180" mass="19711">MSFADPCLILLDCQRDQVTGPNGRIDPENSIVIDRIKELLRHARQSGWRVCHCQFQGEGPQAGRAPIDGLRPNAQEAVFQRRGLSAFSDPYFHQVLARSAGSTALLVGFSAPFSILATVFDDANRDKAVTVVPEAVGALAVEPRDVTETRAMAFDLVARMAPVIDWQSLTRSWPVEAPLV</sequence>
<dbReference type="GO" id="GO:0016787">
    <property type="term" value="F:hydrolase activity"/>
    <property type="evidence" value="ECO:0007669"/>
    <property type="project" value="UniProtKB-KW"/>
</dbReference>
<protein>
    <recommendedName>
        <fullName evidence="2">Isochorismatase-like domain-containing protein</fullName>
    </recommendedName>
</protein>
<dbReference type="PANTHER" id="PTHR43540">
    <property type="entry name" value="PEROXYUREIDOACRYLATE/UREIDOACRYLATE AMIDOHYDROLASE-RELATED"/>
    <property type="match status" value="1"/>
</dbReference>
<organism evidence="3 4">
    <name type="scientific">Maricaulis maris (strain MCS10)</name>
    <name type="common">Caulobacter maris</name>
    <dbReference type="NCBI Taxonomy" id="394221"/>
    <lineage>
        <taxon>Bacteria</taxon>
        <taxon>Pseudomonadati</taxon>
        <taxon>Pseudomonadota</taxon>
        <taxon>Alphaproteobacteria</taxon>
        <taxon>Maricaulales</taxon>
        <taxon>Maricaulaceae</taxon>
        <taxon>Maricaulis</taxon>
    </lineage>
</organism>
<name>Q0AKI1_MARMM</name>
<proteinExistence type="predicted"/>
<dbReference type="KEGG" id="mmr:Mmar10_2931"/>
<dbReference type="RefSeq" id="WP_011644856.1">
    <property type="nucleotide sequence ID" value="NC_008347.1"/>
</dbReference>
<reference evidence="3 4" key="1">
    <citation type="submission" date="2006-08" db="EMBL/GenBank/DDBJ databases">
        <title>Complete sequence of Maricaulis maris MCS10.</title>
        <authorList>
            <consortium name="US DOE Joint Genome Institute"/>
            <person name="Copeland A."/>
            <person name="Lucas S."/>
            <person name="Lapidus A."/>
            <person name="Barry K."/>
            <person name="Detter J.C."/>
            <person name="Glavina del Rio T."/>
            <person name="Hammon N."/>
            <person name="Israni S."/>
            <person name="Dalin E."/>
            <person name="Tice H."/>
            <person name="Pitluck S."/>
            <person name="Saunders E."/>
            <person name="Brettin T."/>
            <person name="Bruce D."/>
            <person name="Han C."/>
            <person name="Tapia R."/>
            <person name="Gilna P."/>
            <person name="Schmutz J."/>
            <person name="Larimer F."/>
            <person name="Land M."/>
            <person name="Hauser L."/>
            <person name="Kyrpides N."/>
            <person name="Mikhailova N."/>
            <person name="Viollier P."/>
            <person name="Stephens C."/>
            <person name="Richardson P."/>
        </authorList>
    </citation>
    <scope>NUCLEOTIDE SEQUENCE [LARGE SCALE GENOMIC DNA]</scope>
    <source>
        <strain evidence="3 4">MCS10</strain>
    </source>
</reference>
<accession>Q0AKI1</accession>
<dbReference type="AlphaFoldDB" id="Q0AKI1"/>
<dbReference type="SUPFAM" id="SSF52499">
    <property type="entry name" value="Isochorismatase-like hydrolases"/>
    <property type="match status" value="1"/>
</dbReference>
<dbReference type="InterPro" id="IPR050272">
    <property type="entry name" value="Isochorismatase-like_hydrls"/>
</dbReference>
<dbReference type="STRING" id="394221.Mmar10_2931"/>
<dbReference type="Pfam" id="PF00857">
    <property type="entry name" value="Isochorismatase"/>
    <property type="match status" value="1"/>
</dbReference>
<feature type="domain" description="Isochorismatase-like" evidence="2">
    <location>
        <begin position="7"/>
        <end position="167"/>
    </location>
</feature>
<evidence type="ECO:0000256" key="1">
    <source>
        <dbReference type="ARBA" id="ARBA00022801"/>
    </source>
</evidence>
<evidence type="ECO:0000313" key="4">
    <source>
        <dbReference type="Proteomes" id="UP000001964"/>
    </source>
</evidence>